<dbReference type="AlphaFoldDB" id="A0A165PTX5"/>
<dbReference type="GO" id="GO:0005886">
    <property type="term" value="C:plasma membrane"/>
    <property type="evidence" value="ECO:0007669"/>
    <property type="project" value="TreeGrafter"/>
</dbReference>
<dbReference type="Pfam" id="PF02076">
    <property type="entry name" value="STE3"/>
    <property type="match status" value="1"/>
</dbReference>
<evidence type="ECO:0000256" key="9">
    <source>
        <dbReference type="ARBA" id="ARBA00023224"/>
    </source>
</evidence>
<accession>A0A165PTX5</accession>
<keyword evidence="3" id="KW-0589">Pheromone response</keyword>
<evidence type="ECO:0000256" key="7">
    <source>
        <dbReference type="ARBA" id="ARBA00023136"/>
    </source>
</evidence>
<keyword evidence="8 12" id="KW-0675">Receptor</keyword>
<dbReference type="STRING" id="1314783.A0A165PTX5"/>
<dbReference type="GO" id="GO:0000750">
    <property type="term" value="P:pheromone-dependent signal transduction involved in conjugation with cellular fusion"/>
    <property type="evidence" value="ECO:0007669"/>
    <property type="project" value="TreeGrafter"/>
</dbReference>
<dbReference type="OrthoDB" id="2874149at2759"/>
<dbReference type="PANTHER" id="PTHR28097">
    <property type="entry name" value="PHEROMONE A FACTOR RECEPTOR"/>
    <property type="match status" value="1"/>
</dbReference>
<feature type="transmembrane region" description="Helical" evidence="11">
    <location>
        <begin position="161"/>
        <end position="190"/>
    </location>
</feature>
<organism evidence="12 13">
    <name type="scientific">Daedalea quercina L-15889</name>
    <dbReference type="NCBI Taxonomy" id="1314783"/>
    <lineage>
        <taxon>Eukaryota</taxon>
        <taxon>Fungi</taxon>
        <taxon>Dikarya</taxon>
        <taxon>Basidiomycota</taxon>
        <taxon>Agaricomycotina</taxon>
        <taxon>Agaricomycetes</taxon>
        <taxon>Polyporales</taxon>
        <taxon>Fomitopsis</taxon>
    </lineage>
</organism>
<sequence length="452" mass="50847">MDAQLASWAVQQHAATALSFVGFVLVSIPLYWHLEAWNVGCVVYIFWCGTQCLIQFINMNIWRDNVIAWVPVWCDIVTRFRIASSIGICTASLVINRRLYKIATISTVSMTQSDKKRMIWVDLAIGILPSVVCVALFWFIQGHRFDIYEGYGCLFEIANTILSYFLLTAWPIVIGCISATYCFRTLRAFFKRRKQFRELMSSNRNLTFNRYLRLMGLASIEIACTVPLASWNLYMQSRSPLYVWKGLADLHYDFSRIGQYPAIIWLNAPLTKPAIIFDIWDIIICAFVFFAFFGCAEEARKHYSMAATTMAKRVGLSTSWLTRSSTTGSYGLNGSKPTTSALGRITIPTFVQHKRRNSLDSFSDRLSTSVSIGEDTPVDELKVSYSPSQHSAGSSTYVSSPMSAKDSEKVHPFVFPPPPPPPPARVHDPASPTRASPQDVPSSVHDNTLDMV</sequence>
<comment type="subcellular location">
    <subcellularLocation>
        <location evidence="1">Membrane</location>
        <topology evidence="1">Multi-pass membrane protein</topology>
    </subcellularLocation>
</comment>
<dbReference type="PRINTS" id="PR00899">
    <property type="entry name" value="GPCRSTE3"/>
</dbReference>
<keyword evidence="7 11" id="KW-0472">Membrane</keyword>
<keyword evidence="13" id="KW-1185">Reference proteome</keyword>
<keyword evidence="9" id="KW-0807">Transducer</keyword>
<evidence type="ECO:0000256" key="2">
    <source>
        <dbReference type="ARBA" id="ARBA00011085"/>
    </source>
</evidence>
<dbReference type="InterPro" id="IPR000481">
    <property type="entry name" value="GPCR_Pheromne_B_alpha_rcpt"/>
</dbReference>
<keyword evidence="5 11" id="KW-1133">Transmembrane helix</keyword>
<protein>
    <submittedName>
        <fullName evidence="12">Putative fungal pheromoneG-protein-coupled receptor</fullName>
    </submittedName>
</protein>
<name>A0A165PTX5_9APHY</name>
<dbReference type="PANTHER" id="PTHR28097:SF1">
    <property type="entry name" value="PHEROMONE A FACTOR RECEPTOR"/>
    <property type="match status" value="1"/>
</dbReference>
<feature type="compositionally biased region" description="Polar residues" evidence="10">
    <location>
        <begin position="433"/>
        <end position="446"/>
    </location>
</feature>
<evidence type="ECO:0000256" key="4">
    <source>
        <dbReference type="ARBA" id="ARBA00022692"/>
    </source>
</evidence>
<evidence type="ECO:0000256" key="3">
    <source>
        <dbReference type="ARBA" id="ARBA00022507"/>
    </source>
</evidence>
<reference evidence="12 13" key="1">
    <citation type="journal article" date="2016" name="Mol. Biol. Evol.">
        <title>Comparative Genomics of Early-Diverging Mushroom-Forming Fungi Provides Insights into the Origins of Lignocellulose Decay Capabilities.</title>
        <authorList>
            <person name="Nagy L.G."/>
            <person name="Riley R."/>
            <person name="Tritt A."/>
            <person name="Adam C."/>
            <person name="Daum C."/>
            <person name="Floudas D."/>
            <person name="Sun H."/>
            <person name="Yadav J.S."/>
            <person name="Pangilinan J."/>
            <person name="Larsson K.H."/>
            <person name="Matsuura K."/>
            <person name="Barry K."/>
            <person name="Labutti K."/>
            <person name="Kuo R."/>
            <person name="Ohm R.A."/>
            <person name="Bhattacharya S.S."/>
            <person name="Shirouzu T."/>
            <person name="Yoshinaga Y."/>
            <person name="Martin F.M."/>
            <person name="Grigoriev I.V."/>
            <person name="Hibbett D.S."/>
        </authorList>
    </citation>
    <scope>NUCLEOTIDE SEQUENCE [LARGE SCALE GENOMIC DNA]</scope>
    <source>
        <strain evidence="12 13">L-15889</strain>
    </source>
</reference>
<evidence type="ECO:0000256" key="8">
    <source>
        <dbReference type="ARBA" id="ARBA00023170"/>
    </source>
</evidence>
<feature type="compositionally biased region" description="Polar residues" evidence="10">
    <location>
        <begin position="385"/>
        <end position="402"/>
    </location>
</feature>
<feature type="region of interest" description="Disordered" evidence="10">
    <location>
        <begin position="384"/>
        <end position="452"/>
    </location>
</feature>
<evidence type="ECO:0000256" key="11">
    <source>
        <dbReference type="SAM" id="Phobius"/>
    </source>
</evidence>
<dbReference type="PRINTS" id="PR00901">
    <property type="entry name" value="PHEROMONEBAR"/>
</dbReference>
<feature type="transmembrane region" description="Helical" evidence="11">
    <location>
        <begin position="211"/>
        <end position="234"/>
    </location>
</feature>
<feature type="transmembrane region" description="Helical" evidence="11">
    <location>
        <begin position="275"/>
        <end position="296"/>
    </location>
</feature>
<feature type="transmembrane region" description="Helical" evidence="11">
    <location>
        <begin position="41"/>
        <end position="62"/>
    </location>
</feature>
<proteinExistence type="inferred from homology"/>
<evidence type="ECO:0000313" key="13">
    <source>
        <dbReference type="Proteomes" id="UP000076727"/>
    </source>
</evidence>
<feature type="transmembrane region" description="Helical" evidence="11">
    <location>
        <begin position="120"/>
        <end position="141"/>
    </location>
</feature>
<evidence type="ECO:0000256" key="1">
    <source>
        <dbReference type="ARBA" id="ARBA00004141"/>
    </source>
</evidence>
<evidence type="ECO:0000256" key="5">
    <source>
        <dbReference type="ARBA" id="ARBA00022989"/>
    </source>
</evidence>
<dbReference type="Proteomes" id="UP000076727">
    <property type="component" value="Unassembled WGS sequence"/>
</dbReference>
<evidence type="ECO:0000256" key="10">
    <source>
        <dbReference type="SAM" id="MobiDB-lite"/>
    </source>
</evidence>
<feature type="compositionally biased region" description="Pro residues" evidence="10">
    <location>
        <begin position="414"/>
        <end position="424"/>
    </location>
</feature>
<dbReference type="GO" id="GO:0004934">
    <property type="term" value="F:mating-type alpha-factor pheromone receptor activity"/>
    <property type="evidence" value="ECO:0007669"/>
    <property type="project" value="InterPro"/>
</dbReference>
<feature type="transmembrane region" description="Helical" evidence="11">
    <location>
        <begin position="82"/>
        <end position="100"/>
    </location>
</feature>
<feature type="transmembrane region" description="Helical" evidence="11">
    <location>
        <begin position="14"/>
        <end position="34"/>
    </location>
</feature>
<gene>
    <name evidence="12" type="ORF">DAEQUDRAFT_738655</name>
</gene>
<dbReference type="InterPro" id="IPR001499">
    <property type="entry name" value="GPCR_STE3"/>
</dbReference>
<comment type="similarity">
    <text evidence="2">Belongs to the G-protein coupled receptor 4 family.</text>
</comment>
<dbReference type="EMBL" id="KV429065">
    <property type="protein sequence ID" value="KZT68618.1"/>
    <property type="molecule type" value="Genomic_DNA"/>
</dbReference>
<evidence type="ECO:0000256" key="6">
    <source>
        <dbReference type="ARBA" id="ARBA00023040"/>
    </source>
</evidence>
<keyword evidence="4 11" id="KW-0812">Transmembrane</keyword>
<keyword evidence="6" id="KW-0297">G-protein coupled receptor</keyword>
<evidence type="ECO:0000313" key="12">
    <source>
        <dbReference type="EMBL" id="KZT68618.1"/>
    </source>
</evidence>
<dbReference type="CDD" id="cd14966">
    <property type="entry name" value="7tmD_STE3"/>
    <property type="match status" value="1"/>
</dbReference>